<evidence type="ECO:0000256" key="4">
    <source>
        <dbReference type="ARBA" id="ARBA00023163"/>
    </source>
</evidence>
<geneLocation type="plasmid" evidence="7 8">
    <name>pG5MAi6_1</name>
</geneLocation>
<dbReference type="InterPro" id="IPR051054">
    <property type="entry name" value="SorC_transcr_regulators"/>
</dbReference>
<evidence type="ECO:0000259" key="6">
    <source>
        <dbReference type="Pfam" id="PF04198"/>
    </source>
</evidence>
<dbReference type="InterPro" id="IPR037171">
    <property type="entry name" value="NagB/RpiA_transferase-like"/>
</dbReference>
<dbReference type="InterPro" id="IPR007324">
    <property type="entry name" value="Sugar-bd_dom_put"/>
</dbReference>
<keyword evidence="7" id="KW-0614">Plasmid</keyword>
<organism evidence="7 8">
    <name type="scientific">Priestia aryabhattai</name>
    <name type="common">Bacillus aryabhattai</name>
    <dbReference type="NCBI Taxonomy" id="412384"/>
    <lineage>
        <taxon>Bacteria</taxon>
        <taxon>Bacillati</taxon>
        <taxon>Bacillota</taxon>
        <taxon>Bacilli</taxon>
        <taxon>Bacillales</taxon>
        <taxon>Bacillaceae</taxon>
        <taxon>Priestia</taxon>
    </lineage>
</organism>
<keyword evidence="2" id="KW-0805">Transcription regulation</keyword>
<evidence type="ECO:0000256" key="1">
    <source>
        <dbReference type="ARBA" id="ARBA00010466"/>
    </source>
</evidence>
<dbReference type="Pfam" id="PF04198">
    <property type="entry name" value="Sugar-bind"/>
    <property type="match status" value="1"/>
</dbReference>
<keyword evidence="4" id="KW-0804">Transcription</keyword>
<dbReference type="InterPro" id="IPR011991">
    <property type="entry name" value="ArsR-like_HTH"/>
</dbReference>
<accession>A0ABD7X426</accession>
<dbReference type="CDD" id="cd00090">
    <property type="entry name" value="HTH_ARSR"/>
    <property type="match status" value="1"/>
</dbReference>
<dbReference type="AlphaFoldDB" id="A0ABD7X426"/>
<dbReference type="GO" id="GO:0003677">
    <property type="term" value="F:DNA binding"/>
    <property type="evidence" value="ECO:0007669"/>
    <property type="project" value="UniProtKB-KW"/>
</dbReference>
<comment type="similarity">
    <text evidence="1">Belongs to the SorC transcriptional regulatory family.</text>
</comment>
<evidence type="ECO:0000313" key="8">
    <source>
        <dbReference type="Proteomes" id="UP001220217"/>
    </source>
</evidence>
<evidence type="ECO:0000256" key="3">
    <source>
        <dbReference type="ARBA" id="ARBA00023125"/>
    </source>
</evidence>
<dbReference type="Proteomes" id="UP001220217">
    <property type="component" value="Plasmid pG5MAi6_1"/>
</dbReference>
<dbReference type="Gene3D" id="3.40.50.1360">
    <property type="match status" value="1"/>
</dbReference>
<dbReference type="PANTHER" id="PTHR34294:SF1">
    <property type="entry name" value="TRANSCRIPTIONAL REGULATOR LSRR"/>
    <property type="match status" value="1"/>
</dbReference>
<keyword evidence="3" id="KW-0238">DNA-binding</keyword>
<evidence type="ECO:0000256" key="2">
    <source>
        <dbReference type="ARBA" id="ARBA00023015"/>
    </source>
</evidence>
<gene>
    <name evidence="7" type="ORF">PWO00_27620</name>
</gene>
<dbReference type="EMBL" id="CP118719">
    <property type="protein sequence ID" value="WEA47224.1"/>
    <property type="molecule type" value="Genomic_DNA"/>
</dbReference>
<dbReference type="SUPFAM" id="SSF100950">
    <property type="entry name" value="NagB/RpiA/CoA transferase-like"/>
    <property type="match status" value="1"/>
</dbReference>
<dbReference type="InterPro" id="IPR000835">
    <property type="entry name" value="HTH_MarR-typ"/>
</dbReference>
<proteinExistence type="inferred from homology"/>
<feature type="domain" description="HTH marR-type" evidence="5">
    <location>
        <begin position="8"/>
        <end position="46"/>
    </location>
</feature>
<dbReference type="InterPro" id="IPR036390">
    <property type="entry name" value="WH_DNA-bd_sf"/>
</dbReference>
<dbReference type="PANTHER" id="PTHR34294">
    <property type="entry name" value="TRANSCRIPTIONAL REGULATOR-RELATED"/>
    <property type="match status" value="1"/>
</dbReference>
<name>A0ABD7X426_PRIAR</name>
<dbReference type="Pfam" id="PF01047">
    <property type="entry name" value="MarR"/>
    <property type="match status" value="1"/>
</dbReference>
<sequence length="319" mass="35453">MIKIAHMYYEEDMTQSQIAKELSINRTSISRMLKKMREEGIVKVSIDYNLSKNFDIEQELMNRFGLKEVIVVPCEKDKSLQAKLTSLGKSAAQLLKRIIMDNDIVGFSWGSSLAATVDQLGTNKEQNLLFVPLVGGPSGNLESKYHVNTIVYKASEIFNAKSKLIDFPAITENEQMAEDIRNSAHFQTIKQDWNSVTVALVGVGSPSLSGSSTWKGFYGEEFYEELNSANVYGDICSHFYTLNGEQVHTSLSDRTISIDLERLKKTRYSVGIAESPEKALAIIGALNGGYLNALVTTEETAELMLKQIDKRGGISTLNL</sequence>
<dbReference type="SUPFAM" id="SSF46785">
    <property type="entry name" value="Winged helix' DNA-binding domain"/>
    <property type="match status" value="1"/>
</dbReference>
<feature type="domain" description="Sugar-binding" evidence="6">
    <location>
        <begin position="50"/>
        <end position="306"/>
    </location>
</feature>
<evidence type="ECO:0000259" key="5">
    <source>
        <dbReference type="Pfam" id="PF01047"/>
    </source>
</evidence>
<reference evidence="7 8" key="1">
    <citation type="submission" date="2023-02" db="EMBL/GenBank/DDBJ databases">
        <title>Complete genome sequence of Priestia aryabhattai G5MAi6, a methanol-tolerant strain isolated from tap water in Hong Kong.</title>
        <authorList>
            <person name="Leung K.M."/>
            <person name="Lai G.K.K."/>
            <person name="Griffin S.D.J."/>
        </authorList>
    </citation>
    <scope>NUCLEOTIDE SEQUENCE [LARGE SCALE GENOMIC DNA]</scope>
    <source>
        <strain evidence="7 8">G5MAi6</strain>
        <plasmid evidence="7 8">pG5MAi6_1</plasmid>
    </source>
</reference>
<protein>
    <submittedName>
        <fullName evidence="7">Sugar-binding transcriptional regulator</fullName>
    </submittedName>
</protein>
<dbReference type="Gene3D" id="1.10.10.60">
    <property type="entry name" value="Homeodomain-like"/>
    <property type="match status" value="1"/>
</dbReference>
<evidence type="ECO:0000313" key="7">
    <source>
        <dbReference type="EMBL" id="WEA47224.1"/>
    </source>
</evidence>